<feature type="binding site" evidence="7">
    <location>
        <position position="246"/>
    </location>
    <ligand>
        <name>Zn(2+)</name>
        <dbReference type="ChEBI" id="CHEBI:29105"/>
        <note>catalytic</note>
    </ligand>
</feature>
<feature type="domain" description="CAAX prenyl protease 1 N-terminal" evidence="11">
    <location>
        <begin position="14"/>
        <end position="172"/>
    </location>
</feature>
<dbReference type="AlphaFoldDB" id="A0A2S8B181"/>
<feature type="binding site" evidence="7">
    <location>
        <position position="250"/>
    </location>
    <ligand>
        <name>Zn(2+)</name>
        <dbReference type="ChEBI" id="CHEBI:29105"/>
        <note>catalytic</note>
    </ligand>
</feature>
<dbReference type="InterPro" id="IPR001915">
    <property type="entry name" value="Peptidase_M48"/>
</dbReference>
<evidence type="ECO:0000256" key="8">
    <source>
        <dbReference type="RuleBase" id="RU003983"/>
    </source>
</evidence>
<keyword evidence="4 7" id="KW-0862">Zinc</keyword>
<evidence type="ECO:0000256" key="2">
    <source>
        <dbReference type="ARBA" id="ARBA00022723"/>
    </source>
</evidence>
<evidence type="ECO:0000256" key="9">
    <source>
        <dbReference type="SAM" id="Phobius"/>
    </source>
</evidence>
<evidence type="ECO:0000256" key="5">
    <source>
        <dbReference type="ARBA" id="ARBA00023049"/>
    </source>
</evidence>
<feature type="transmembrane region" description="Helical" evidence="9">
    <location>
        <begin position="111"/>
        <end position="137"/>
    </location>
</feature>
<evidence type="ECO:0000256" key="7">
    <source>
        <dbReference type="PIRSR" id="PIRSR627057-2"/>
    </source>
</evidence>
<proteinExistence type="inferred from homology"/>
<reference evidence="13" key="1">
    <citation type="submission" date="2017-11" db="EMBL/GenBank/DDBJ databases">
        <title>The complete genome sequence of Sphingopyxis pomeranensis sp. nov. strain WS5A3p.</title>
        <authorList>
            <person name="Kaminski M.A."/>
        </authorList>
    </citation>
    <scope>NUCLEOTIDE SEQUENCE [LARGE SCALE GENOMIC DNA]</scope>
    <source>
        <strain evidence="13">WS5A3p</strain>
    </source>
</reference>
<comment type="cofactor">
    <cofactor evidence="7 8">
        <name>Zn(2+)</name>
        <dbReference type="ChEBI" id="CHEBI:29105"/>
    </cofactor>
    <text evidence="7 8">Binds 1 zinc ion per subunit.</text>
</comment>
<evidence type="ECO:0000256" key="1">
    <source>
        <dbReference type="ARBA" id="ARBA00022670"/>
    </source>
</evidence>
<evidence type="ECO:0000256" key="6">
    <source>
        <dbReference type="PIRSR" id="PIRSR627057-1"/>
    </source>
</evidence>
<protein>
    <submittedName>
        <fullName evidence="12">Peptidase M48</fullName>
    </submittedName>
</protein>
<dbReference type="CDD" id="cd07343">
    <property type="entry name" value="M48A_Zmpste24p_like"/>
    <property type="match status" value="1"/>
</dbReference>
<keyword evidence="9" id="KW-0812">Transmembrane</keyword>
<keyword evidence="5 8" id="KW-0482">Metalloprotease</keyword>
<dbReference type="PANTHER" id="PTHR10120">
    <property type="entry name" value="CAAX PRENYL PROTEASE 1"/>
    <property type="match status" value="1"/>
</dbReference>
<feature type="transmembrane region" description="Helical" evidence="9">
    <location>
        <begin position="295"/>
        <end position="314"/>
    </location>
</feature>
<dbReference type="Pfam" id="PF16491">
    <property type="entry name" value="Peptidase_M48_N"/>
    <property type="match status" value="1"/>
</dbReference>
<dbReference type="Gene3D" id="3.30.2010.10">
    <property type="entry name" value="Metalloproteases ('zincins'), catalytic domain"/>
    <property type="match status" value="1"/>
</dbReference>
<dbReference type="OrthoDB" id="9781930at2"/>
<dbReference type="InterPro" id="IPR027057">
    <property type="entry name" value="CAXX_Prtase_1"/>
</dbReference>
<feature type="binding site" evidence="7">
    <location>
        <position position="323"/>
    </location>
    <ligand>
        <name>Zn(2+)</name>
        <dbReference type="ChEBI" id="CHEBI:29105"/>
        <note>catalytic</note>
    </ligand>
</feature>
<dbReference type="GO" id="GO:0004222">
    <property type="term" value="F:metalloendopeptidase activity"/>
    <property type="evidence" value="ECO:0007669"/>
    <property type="project" value="InterPro"/>
</dbReference>
<comment type="caution">
    <text evidence="12">The sequence shown here is derived from an EMBL/GenBank/DDBJ whole genome shotgun (WGS) entry which is preliminary data.</text>
</comment>
<evidence type="ECO:0000256" key="4">
    <source>
        <dbReference type="ARBA" id="ARBA00022833"/>
    </source>
</evidence>
<dbReference type="GO" id="GO:0071586">
    <property type="term" value="P:CAAX-box protein processing"/>
    <property type="evidence" value="ECO:0007669"/>
    <property type="project" value="InterPro"/>
</dbReference>
<feature type="transmembrane region" description="Helical" evidence="9">
    <location>
        <begin position="71"/>
        <end position="91"/>
    </location>
</feature>
<gene>
    <name evidence="12" type="ORF">CVO77_13305</name>
</gene>
<evidence type="ECO:0000313" key="13">
    <source>
        <dbReference type="Proteomes" id="UP000238954"/>
    </source>
</evidence>
<dbReference type="RefSeq" id="WP_105999449.1">
    <property type="nucleotide sequence ID" value="NZ_CM009578.1"/>
</dbReference>
<evidence type="ECO:0000256" key="3">
    <source>
        <dbReference type="ARBA" id="ARBA00022801"/>
    </source>
</evidence>
<keyword evidence="3 8" id="KW-0378">Hydrolase</keyword>
<sequence length="392" mass="43086">MTFDPAAATRTMIDSLGPAALAKAEAYTTGNEWLLLWGLVVSALVTLLFVRLRILDRLDARLAKRGWALRTWLLCAAFFLLAAIVSLPWDIYTGWGRETAYGRTSQPLGDWLGQLAISTTITALLGGLFFLGVYALIRRTGKRWWIWSGGLAAFAISAFLLVSPIVIEPLFNDYKPVPAGPVRDALVEMAAKADIPADRIFLYDGSRQSNNFTANVSGIGHSARIAISDVAMGKASLDEVRAVTGHEIGHYVLGHIWRMVFVFAGLAILLFFAADRLFPRLARWFGSDAAIGDPRGFPVLLFFLSLFGLVTLPLTNTLIRIDESEADLYSLKTENRPDALATALVKTAEYRSPRPGAVEEIIFYDHPSVERRVRVAMDWKAAHPPTKAPAAP</sequence>
<evidence type="ECO:0000259" key="10">
    <source>
        <dbReference type="Pfam" id="PF01435"/>
    </source>
</evidence>
<dbReference type="InterPro" id="IPR032456">
    <property type="entry name" value="Peptidase_M48_N"/>
</dbReference>
<keyword evidence="1 8" id="KW-0645">Protease</keyword>
<keyword evidence="13" id="KW-1185">Reference proteome</keyword>
<evidence type="ECO:0000313" key="12">
    <source>
        <dbReference type="EMBL" id="PQM26068.1"/>
    </source>
</evidence>
<comment type="similarity">
    <text evidence="8">Belongs to the peptidase M48 family.</text>
</comment>
<name>A0A2S8B181_9SPHN</name>
<keyword evidence="2 7" id="KW-0479">Metal-binding</keyword>
<dbReference type="Proteomes" id="UP000238954">
    <property type="component" value="Chromosome"/>
</dbReference>
<feature type="active site" description="Proton donor" evidence="6">
    <location>
        <position position="327"/>
    </location>
</feature>
<dbReference type="EMBL" id="PHFW01000003">
    <property type="protein sequence ID" value="PQM26068.1"/>
    <property type="molecule type" value="Genomic_DNA"/>
</dbReference>
<feature type="transmembrane region" description="Helical" evidence="9">
    <location>
        <begin position="256"/>
        <end position="274"/>
    </location>
</feature>
<accession>A0A2S8B181</accession>
<dbReference type="Pfam" id="PF01435">
    <property type="entry name" value="Peptidase_M48"/>
    <property type="match status" value="1"/>
</dbReference>
<evidence type="ECO:0000259" key="11">
    <source>
        <dbReference type="Pfam" id="PF16491"/>
    </source>
</evidence>
<feature type="active site" evidence="6">
    <location>
        <position position="247"/>
    </location>
</feature>
<feature type="transmembrane region" description="Helical" evidence="9">
    <location>
        <begin position="144"/>
        <end position="167"/>
    </location>
</feature>
<organism evidence="12 13">
    <name type="scientific">Sphingopyxis lindanitolerans</name>
    <dbReference type="NCBI Taxonomy" id="2054227"/>
    <lineage>
        <taxon>Bacteria</taxon>
        <taxon>Pseudomonadati</taxon>
        <taxon>Pseudomonadota</taxon>
        <taxon>Alphaproteobacteria</taxon>
        <taxon>Sphingomonadales</taxon>
        <taxon>Sphingomonadaceae</taxon>
        <taxon>Sphingopyxis</taxon>
    </lineage>
</organism>
<keyword evidence="9" id="KW-1133">Transmembrane helix</keyword>
<feature type="transmembrane region" description="Helical" evidence="9">
    <location>
        <begin position="33"/>
        <end position="50"/>
    </location>
</feature>
<dbReference type="GO" id="GO:0046872">
    <property type="term" value="F:metal ion binding"/>
    <property type="evidence" value="ECO:0007669"/>
    <property type="project" value="UniProtKB-KW"/>
</dbReference>
<feature type="domain" description="Peptidase M48" evidence="10">
    <location>
        <begin position="182"/>
        <end position="378"/>
    </location>
</feature>
<keyword evidence="9" id="KW-0472">Membrane</keyword>